<name>A0A4Y2M4K5_ARAVE</name>
<keyword evidence="3" id="KW-1185">Reference proteome</keyword>
<evidence type="ECO:0000256" key="1">
    <source>
        <dbReference type="SAM" id="Phobius"/>
    </source>
</evidence>
<dbReference type="OrthoDB" id="10460921at2759"/>
<sequence length="235" mass="27538">MAYYQVTMFLNTTLQDLSFEPFFNVSKYYLLSWSIVNFLKCWYVTISIVDKRIPPWAVAAIFTGVTVVYIIHARAFTWLLNFQLLNLLCLVYIVLTTRHYLGLLFLLSITIYLLKPFDFILDVFAILFFGIDIPAVFLENTLYWSLLYFNCLAVSVVMADMNSRGPDPYKFLPNCFYVCFFWLICWSATDRMRLIPVFIAIVIYVLDQFNRDEPIRYSSPGFDELPPIVLDLDSL</sequence>
<feature type="transmembrane region" description="Helical" evidence="1">
    <location>
        <begin position="53"/>
        <end position="72"/>
    </location>
</feature>
<keyword evidence="1" id="KW-0472">Membrane</keyword>
<evidence type="ECO:0000313" key="2">
    <source>
        <dbReference type="EMBL" id="GBN21692.1"/>
    </source>
</evidence>
<protein>
    <submittedName>
        <fullName evidence="2">Uncharacterized protein</fullName>
    </submittedName>
</protein>
<proteinExistence type="predicted"/>
<keyword evidence="1" id="KW-0812">Transmembrane</keyword>
<accession>A0A4Y2M4K5</accession>
<feature type="transmembrane region" description="Helical" evidence="1">
    <location>
        <begin position="143"/>
        <end position="159"/>
    </location>
</feature>
<comment type="caution">
    <text evidence="2">The sequence shown here is derived from an EMBL/GenBank/DDBJ whole genome shotgun (WGS) entry which is preliminary data.</text>
</comment>
<organism evidence="2 3">
    <name type="scientific">Araneus ventricosus</name>
    <name type="common">Orbweaver spider</name>
    <name type="synonym">Epeira ventricosa</name>
    <dbReference type="NCBI Taxonomy" id="182803"/>
    <lineage>
        <taxon>Eukaryota</taxon>
        <taxon>Metazoa</taxon>
        <taxon>Ecdysozoa</taxon>
        <taxon>Arthropoda</taxon>
        <taxon>Chelicerata</taxon>
        <taxon>Arachnida</taxon>
        <taxon>Araneae</taxon>
        <taxon>Araneomorphae</taxon>
        <taxon>Entelegynae</taxon>
        <taxon>Araneoidea</taxon>
        <taxon>Araneidae</taxon>
        <taxon>Araneus</taxon>
    </lineage>
</organism>
<dbReference type="Proteomes" id="UP000499080">
    <property type="component" value="Unassembled WGS sequence"/>
</dbReference>
<feature type="transmembrane region" description="Helical" evidence="1">
    <location>
        <begin position="84"/>
        <end position="107"/>
    </location>
</feature>
<dbReference type="AlphaFoldDB" id="A0A4Y2M4K5"/>
<feature type="transmembrane region" description="Helical" evidence="1">
    <location>
        <begin position="28"/>
        <end position="46"/>
    </location>
</feature>
<evidence type="ECO:0000313" key="3">
    <source>
        <dbReference type="Proteomes" id="UP000499080"/>
    </source>
</evidence>
<gene>
    <name evidence="2" type="ORF">AVEN_40361_1</name>
</gene>
<feature type="transmembrane region" description="Helical" evidence="1">
    <location>
        <begin position="119"/>
        <end position="137"/>
    </location>
</feature>
<keyword evidence="1" id="KW-1133">Transmembrane helix</keyword>
<dbReference type="EMBL" id="BGPR01006767">
    <property type="protein sequence ID" value="GBN21692.1"/>
    <property type="molecule type" value="Genomic_DNA"/>
</dbReference>
<reference evidence="2 3" key="1">
    <citation type="journal article" date="2019" name="Sci. Rep.">
        <title>Orb-weaving spider Araneus ventricosus genome elucidates the spidroin gene catalogue.</title>
        <authorList>
            <person name="Kono N."/>
            <person name="Nakamura H."/>
            <person name="Ohtoshi R."/>
            <person name="Moran D.A.P."/>
            <person name="Shinohara A."/>
            <person name="Yoshida Y."/>
            <person name="Fujiwara M."/>
            <person name="Mori M."/>
            <person name="Tomita M."/>
            <person name="Arakawa K."/>
        </authorList>
    </citation>
    <scope>NUCLEOTIDE SEQUENCE [LARGE SCALE GENOMIC DNA]</scope>
</reference>
<feature type="transmembrane region" description="Helical" evidence="1">
    <location>
        <begin position="171"/>
        <end position="189"/>
    </location>
</feature>